<evidence type="ECO:0000256" key="2">
    <source>
        <dbReference type="ARBA" id="ARBA00022603"/>
    </source>
</evidence>
<proteinExistence type="inferred from homology"/>
<name>A0ABN0RQP3_9FLAO</name>
<dbReference type="HAMAP" id="MF_02060">
    <property type="entry name" value="tRNA_methyltr_TrmH"/>
    <property type="match status" value="1"/>
</dbReference>
<gene>
    <name evidence="7" type="primary">trmH</name>
    <name evidence="9" type="ORF">KLA_05657</name>
</gene>
<comment type="catalytic activity">
    <reaction evidence="7">
        <text>guanosine(18) in tRNA + S-adenosyl-L-methionine = 2'-O-methylguanosine(18) in tRNA + S-adenosyl-L-homocysteine + H(+)</text>
        <dbReference type="Rhea" id="RHEA:20077"/>
        <dbReference type="Rhea" id="RHEA-COMP:10190"/>
        <dbReference type="Rhea" id="RHEA-COMP:10192"/>
        <dbReference type="ChEBI" id="CHEBI:15378"/>
        <dbReference type="ChEBI" id="CHEBI:57856"/>
        <dbReference type="ChEBI" id="CHEBI:59789"/>
        <dbReference type="ChEBI" id="CHEBI:74269"/>
        <dbReference type="ChEBI" id="CHEBI:74445"/>
        <dbReference type="EC" id="2.1.1.34"/>
    </reaction>
</comment>
<keyword evidence="1 7" id="KW-0820">tRNA-binding</keyword>
<dbReference type="EC" id="2.1.1.34" evidence="7"/>
<comment type="caution">
    <text evidence="9">The sequence shown here is derived from an EMBL/GenBank/DDBJ whole genome shotgun (WGS) entry which is preliminary data.</text>
</comment>
<dbReference type="InterPro" id="IPR029028">
    <property type="entry name" value="Alpha/beta_knot_MTases"/>
</dbReference>
<organism evidence="9 10">
    <name type="scientific">Cellulophaga geojensis KL-A</name>
    <dbReference type="NCBI Taxonomy" id="1328323"/>
    <lineage>
        <taxon>Bacteria</taxon>
        <taxon>Pseudomonadati</taxon>
        <taxon>Bacteroidota</taxon>
        <taxon>Flavobacteriia</taxon>
        <taxon>Flavobacteriales</taxon>
        <taxon>Flavobacteriaceae</taxon>
        <taxon>Cellulophaga</taxon>
    </lineage>
</organism>
<dbReference type="GO" id="GO:0008168">
    <property type="term" value="F:methyltransferase activity"/>
    <property type="evidence" value="ECO:0007669"/>
    <property type="project" value="UniProtKB-KW"/>
</dbReference>
<evidence type="ECO:0000256" key="4">
    <source>
        <dbReference type="ARBA" id="ARBA00022691"/>
    </source>
</evidence>
<comment type="caution">
    <text evidence="7">Lacks conserved residue(s) required for the propagation of feature annotation.</text>
</comment>
<dbReference type="EMBL" id="ARZX01000005">
    <property type="protein sequence ID" value="EWH14131.1"/>
    <property type="molecule type" value="Genomic_DNA"/>
</dbReference>
<dbReference type="SUPFAM" id="SSF75217">
    <property type="entry name" value="alpha/beta knot"/>
    <property type="match status" value="1"/>
</dbReference>
<keyword evidence="6 7" id="KW-0694">RNA-binding</keyword>
<dbReference type="Pfam" id="PF00588">
    <property type="entry name" value="SpoU_methylase"/>
    <property type="match status" value="1"/>
</dbReference>
<dbReference type="PANTHER" id="PTHR43453:SF1">
    <property type="entry name" value="TRNA_RRNA METHYLTRANSFERASE SPOU TYPE DOMAIN-CONTAINING PROTEIN"/>
    <property type="match status" value="1"/>
</dbReference>
<protein>
    <recommendedName>
        <fullName evidence="7">tRNA (guanosine(18)-2'-O)-methyltransferase</fullName>
        <ecNumber evidence="7">2.1.1.34</ecNumber>
    </recommendedName>
    <alternativeName>
        <fullName evidence="7">tRNA [Gm18] methyltransferase</fullName>
    </alternativeName>
</protein>
<dbReference type="InterPro" id="IPR033671">
    <property type="entry name" value="TrmH"/>
</dbReference>
<dbReference type="CDD" id="cd18092">
    <property type="entry name" value="SpoU-like_TrmH"/>
    <property type="match status" value="1"/>
</dbReference>
<keyword evidence="4 7" id="KW-0949">S-adenosyl-L-methionine</keyword>
<evidence type="ECO:0000256" key="5">
    <source>
        <dbReference type="ARBA" id="ARBA00022694"/>
    </source>
</evidence>
<sequence>MTDIKLLTYLENIISEERKTRFLDILKDRTNYITVAIEDVFQMHNTSAVIRSCDAFGVQTAHLIESKYSEPLDKNIAMGAQQWVTTPRYNTTTECIDTLRKDGYKIIATSPHTDSYLLDDFKIDDKIALFFGTEKSGLSQEVLDKADGFVKIPMVGFSESLNISVSAAILLQHLTTELKKTTKNWQLTAEEILAIRLDWTKKSIKSIDDILERYYKENT</sequence>
<keyword evidence="10" id="KW-1185">Reference proteome</keyword>
<dbReference type="InterPro" id="IPR029026">
    <property type="entry name" value="tRNA_m1G_MTases_N"/>
</dbReference>
<keyword evidence="3 7" id="KW-0808">Transferase</keyword>
<evidence type="ECO:0000313" key="10">
    <source>
        <dbReference type="Proteomes" id="UP000019275"/>
    </source>
</evidence>
<evidence type="ECO:0000313" key="9">
    <source>
        <dbReference type="EMBL" id="EWH14131.1"/>
    </source>
</evidence>
<feature type="binding site" evidence="7">
    <location>
        <position position="161"/>
    </location>
    <ligand>
        <name>S-adenosyl-L-methionine</name>
        <dbReference type="ChEBI" id="CHEBI:59789"/>
    </ligand>
</feature>
<dbReference type="InterPro" id="IPR001537">
    <property type="entry name" value="SpoU_MeTrfase"/>
</dbReference>
<evidence type="ECO:0000256" key="1">
    <source>
        <dbReference type="ARBA" id="ARBA00022555"/>
    </source>
</evidence>
<comment type="similarity">
    <text evidence="7">Belongs to the class IV-like SAM-binding methyltransferase superfamily. RNA methyltransferase TrmH family.</text>
</comment>
<evidence type="ECO:0000256" key="3">
    <source>
        <dbReference type="ARBA" id="ARBA00022679"/>
    </source>
</evidence>
<dbReference type="PANTHER" id="PTHR43453">
    <property type="entry name" value="RRNA METHYLASE-LIKE"/>
    <property type="match status" value="1"/>
</dbReference>
<evidence type="ECO:0000256" key="6">
    <source>
        <dbReference type="ARBA" id="ARBA00022884"/>
    </source>
</evidence>
<evidence type="ECO:0000259" key="8">
    <source>
        <dbReference type="Pfam" id="PF00588"/>
    </source>
</evidence>
<dbReference type="GO" id="GO:0032259">
    <property type="term" value="P:methylation"/>
    <property type="evidence" value="ECO:0007669"/>
    <property type="project" value="UniProtKB-KW"/>
</dbReference>
<keyword evidence="5 7" id="KW-0819">tRNA processing</keyword>
<dbReference type="Gene3D" id="3.40.1280.10">
    <property type="match status" value="1"/>
</dbReference>
<keyword evidence="2 7" id="KW-0489">Methyltransferase</keyword>
<feature type="domain" description="tRNA/rRNA methyltransferase SpoU type" evidence="8">
    <location>
        <begin position="33"/>
        <end position="171"/>
    </location>
</feature>
<dbReference type="Proteomes" id="UP000019275">
    <property type="component" value="Unassembled WGS sequence"/>
</dbReference>
<accession>A0ABN0RQP3</accession>
<reference evidence="9 10" key="1">
    <citation type="journal article" date="2014" name="Genome Announc.">
        <title>Draft Genome Sequence of the Carrageenan-Degrading Bacterium Cellulophaga sp. Strain KL-A, Isolated from Decaying Marine Algae.</title>
        <authorList>
            <person name="Shan D."/>
            <person name="Ying J."/>
            <person name="Li X."/>
            <person name="Gao Z."/>
            <person name="Wei G."/>
            <person name="Shao Z."/>
        </authorList>
    </citation>
    <scope>NUCLEOTIDE SEQUENCE [LARGE SCALE GENOMIC DNA]</scope>
    <source>
        <strain evidence="9 10">KL-A</strain>
    </source>
</reference>
<evidence type="ECO:0000256" key="7">
    <source>
        <dbReference type="HAMAP-Rule" id="MF_02060"/>
    </source>
</evidence>
<dbReference type="RefSeq" id="WP_034644525.1">
    <property type="nucleotide sequence ID" value="NZ_ARZX01000005.1"/>
</dbReference>
<feature type="binding site" evidence="7">
    <location>
        <position position="152"/>
    </location>
    <ligand>
        <name>S-adenosyl-L-methionine</name>
        <dbReference type="ChEBI" id="CHEBI:59789"/>
    </ligand>
</feature>
<feature type="binding site" evidence="7">
    <location>
        <position position="109"/>
    </location>
    <ligand>
        <name>S-adenosyl-L-methionine</name>
        <dbReference type="ChEBI" id="CHEBI:59789"/>
    </ligand>
</feature>
<comment type="function">
    <text evidence="7">Catalyzes the 2'-O methylation of guanosine at position 18 in tRNA.</text>
</comment>